<reference evidence="2 3" key="1">
    <citation type="submission" date="2020-08" db="EMBL/GenBank/DDBJ databases">
        <title>Description of novel Flavobacterium F-380 isolate.</title>
        <authorList>
            <person name="Saticioglu I.B."/>
            <person name="Duman M."/>
            <person name="Altun S."/>
        </authorList>
    </citation>
    <scope>NUCLEOTIDE SEQUENCE [LARGE SCALE GENOMIC DNA]</scope>
    <source>
        <strain evidence="2 3">F-380</strain>
    </source>
</reference>
<feature type="domain" description="DUF4296" evidence="1">
    <location>
        <begin position="25"/>
        <end position="106"/>
    </location>
</feature>
<organism evidence="2 3">
    <name type="scientific">Flavobacterium kayseriense</name>
    <dbReference type="NCBI Taxonomy" id="2764714"/>
    <lineage>
        <taxon>Bacteria</taxon>
        <taxon>Pseudomonadati</taxon>
        <taxon>Bacteroidota</taxon>
        <taxon>Flavobacteriia</taxon>
        <taxon>Flavobacteriales</taxon>
        <taxon>Flavobacteriaceae</taxon>
        <taxon>Flavobacterium</taxon>
    </lineage>
</organism>
<dbReference type="Proteomes" id="UP000629963">
    <property type="component" value="Unassembled WGS sequence"/>
</dbReference>
<sequence>MKKILSFLMLLILFVSCKEEVIAKPDRLIEKNKMIDIMYDLAILEGIKYSKPESLDSNQINSANYIYKKYQVDSLQLAQSNVYYASDYVEYKNMYDELIKRIERKKTVLDSVVKINKNSKSRKDSLQAIKGKAKLKKDSILNKKAVMSKEEVIKRATLQ</sequence>
<proteinExistence type="predicted"/>
<evidence type="ECO:0000313" key="3">
    <source>
        <dbReference type="Proteomes" id="UP000629963"/>
    </source>
</evidence>
<dbReference type="RefSeq" id="WP_187008809.1">
    <property type="nucleotide sequence ID" value="NZ_JACRUI010000001.1"/>
</dbReference>
<comment type="caution">
    <text evidence="2">The sequence shown here is derived from an EMBL/GenBank/DDBJ whole genome shotgun (WGS) entry which is preliminary data.</text>
</comment>
<evidence type="ECO:0000313" key="2">
    <source>
        <dbReference type="EMBL" id="MBC5840223.1"/>
    </source>
</evidence>
<keyword evidence="3" id="KW-1185">Reference proteome</keyword>
<dbReference type="InterPro" id="IPR025381">
    <property type="entry name" value="DUF4296"/>
</dbReference>
<name>A0ABR7J478_9FLAO</name>
<protein>
    <submittedName>
        <fullName evidence="2">DUF4296 domain-containing protein</fullName>
    </submittedName>
</protein>
<dbReference type="EMBL" id="JACRUJ010000001">
    <property type="protein sequence ID" value="MBC5840223.1"/>
    <property type="molecule type" value="Genomic_DNA"/>
</dbReference>
<dbReference type="PROSITE" id="PS51257">
    <property type="entry name" value="PROKAR_LIPOPROTEIN"/>
    <property type="match status" value="1"/>
</dbReference>
<gene>
    <name evidence="2" type="ORF">H8R23_02295</name>
</gene>
<accession>A0ABR7J478</accession>
<dbReference type="Pfam" id="PF14129">
    <property type="entry name" value="DUF4296"/>
    <property type="match status" value="1"/>
</dbReference>
<evidence type="ECO:0000259" key="1">
    <source>
        <dbReference type="Pfam" id="PF14129"/>
    </source>
</evidence>